<dbReference type="AlphaFoldDB" id="X1CD77"/>
<name>X1CD77_9ZZZZ</name>
<feature type="non-terminal residue" evidence="1">
    <location>
        <position position="1"/>
    </location>
</feature>
<reference evidence="1" key="1">
    <citation type="journal article" date="2014" name="Front. Microbiol.">
        <title>High frequency of phylogenetically diverse reductive dehalogenase-homologous genes in deep subseafloor sedimentary metagenomes.</title>
        <authorList>
            <person name="Kawai M."/>
            <person name="Futagami T."/>
            <person name="Toyoda A."/>
            <person name="Takaki Y."/>
            <person name="Nishi S."/>
            <person name="Hori S."/>
            <person name="Arai W."/>
            <person name="Tsubouchi T."/>
            <person name="Morono Y."/>
            <person name="Uchiyama I."/>
            <person name="Ito T."/>
            <person name="Fujiyama A."/>
            <person name="Inagaki F."/>
            <person name="Takami H."/>
        </authorList>
    </citation>
    <scope>NUCLEOTIDE SEQUENCE</scope>
    <source>
        <strain evidence="1">Expedition CK06-06</strain>
    </source>
</reference>
<comment type="caution">
    <text evidence="1">The sequence shown here is derived from an EMBL/GenBank/DDBJ whole genome shotgun (WGS) entry which is preliminary data.</text>
</comment>
<protein>
    <submittedName>
        <fullName evidence="1">Uncharacterized protein</fullName>
    </submittedName>
</protein>
<organism evidence="1">
    <name type="scientific">marine sediment metagenome</name>
    <dbReference type="NCBI Taxonomy" id="412755"/>
    <lineage>
        <taxon>unclassified sequences</taxon>
        <taxon>metagenomes</taxon>
        <taxon>ecological metagenomes</taxon>
    </lineage>
</organism>
<dbReference type="EMBL" id="BART01038409">
    <property type="protein sequence ID" value="GAH05537.1"/>
    <property type="molecule type" value="Genomic_DNA"/>
</dbReference>
<feature type="non-terminal residue" evidence="1">
    <location>
        <position position="132"/>
    </location>
</feature>
<gene>
    <name evidence="1" type="ORF">S01H4_63719</name>
</gene>
<evidence type="ECO:0000313" key="1">
    <source>
        <dbReference type="EMBL" id="GAH05537.1"/>
    </source>
</evidence>
<accession>X1CD77</accession>
<sequence length="132" mass="14306">DDEAGCLACEGKLSACGDDPTKSPFKTGCYPYAVGYGINTFQNGYTDGVCAAATQTHQYWTKIPWINWLFGTNFLGTRTISGTDNLPVCGSDYLLAQCNRKYFDAGVCVGGYCDQGDNYDTNVVKGQFAATW</sequence>
<proteinExistence type="predicted"/>